<dbReference type="GeneTree" id="ENSGT00910000146983"/>
<dbReference type="Proteomes" id="UP000233180">
    <property type="component" value="Unassembled WGS sequence"/>
</dbReference>
<reference evidence="2" key="3">
    <citation type="submission" date="2025-09" db="UniProtKB">
        <authorList>
            <consortium name="Ensembl"/>
        </authorList>
    </citation>
    <scope>IDENTIFICATION</scope>
</reference>
<evidence type="ECO:0000313" key="3">
    <source>
        <dbReference type="Proteomes" id="UP000233180"/>
    </source>
</evidence>
<reference evidence="2 3" key="1">
    <citation type="submission" date="2016-06" db="EMBL/GenBank/DDBJ databases">
        <title>Genome of Rhinopithecus bieti.</title>
        <authorList>
            <person name="Wu"/>
            <person name="C.-I. and Zhang"/>
            <person name="Y."/>
        </authorList>
    </citation>
    <scope>NUCLEOTIDE SEQUENCE</scope>
</reference>
<feature type="compositionally biased region" description="Basic and acidic residues" evidence="1">
    <location>
        <begin position="28"/>
        <end position="41"/>
    </location>
</feature>
<feature type="compositionally biased region" description="Basic and acidic residues" evidence="1">
    <location>
        <begin position="123"/>
        <end position="138"/>
    </location>
</feature>
<dbReference type="Ensembl" id="ENSRBIT00000050149.1">
    <property type="protein sequence ID" value="ENSRBIP00000026235.1"/>
    <property type="gene ID" value="ENSRBIG00000036994.1"/>
</dbReference>
<dbReference type="AlphaFoldDB" id="A0A2K6LRR4"/>
<evidence type="ECO:0000313" key="2">
    <source>
        <dbReference type="Ensembl" id="ENSRBIP00000026235.1"/>
    </source>
</evidence>
<protein>
    <submittedName>
        <fullName evidence="2">Uncharacterized protein</fullName>
    </submittedName>
</protein>
<proteinExistence type="predicted"/>
<name>A0A2K6LRR4_RHIBE</name>
<dbReference type="OMA" id="NHSGKYP"/>
<keyword evidence="3" id="KW-1185">Reference proteome</keyword>
<organism evidence="2 3">
    <name type="scientific">Rhinopithecus bieti</name>
    <name type="common">Black snub-nosed monkey</name>
    <name type="synonym">Pygathrix bieti</name>
    <dbReference type="NCBI Taxonomy" id="61621"/>
    <lineage>
        <taxon>Eukaryota</taxon>
        <taxon>Metazoa</taxon>
        <taxon>Chordata</taxon>
        <taxon>Craniata</taxon>
        <taxon>Vertebrata</taxon>
        <taxon>Euteleostomi</taxon>
        <taxon>Mammalia</taxon>
        <taxon>Eutheria</taxon>
        <taxon>Euarchontoglires</taxon>
        <taxon>Primates</taxon>
        <taxon>Haplorrhini</taxon>
        <taxon>Catarrhini</taxon>
        <taxon>Cercopithecidae</taxon>
        <taxon>Colobinae</taxon>
        <taxon>Rhinopithecus</taxon>
    </lineage>
</organism>
<feature type="compositionally biased region" description="Basic and acidic residues" evidence="1">
    <location>
        <begin position="83"/>
        <end position="99"/>
    </location>
</feature>
<reference evidence="2" key="2">
    <citation type="submission" date="2025-08" db="UniProtKB">
        <authorList>
            <consortium name="Ensembl"/>
        </authorList>
    </citation>
    <scope>IDENTIFICATION</scope>
</reference>
<sequence>MARAEKRPDPRCARAAAVGAAPVCLPRVGDRARPLRPEKAPKCPLSAKSGAGPPAPPVSLGFRRRRPVNLESSCSEGAQDSCELGRKSPEPREGSEPRRRLQVGPATRGDRERLRCLSSPPTPERRWSSRATETRELPMRLPGPERSSRTGPRGAPTARRKSGVLTVSRAVSLNRSGKYPTSGTFTQSHFFLASLKKQYDNQKENNLKRIQ</sequence>
<accession>A0A2K6LRR4</accession>
<evidence type="ECO:0000256" key="1">
    <source>
        <dbReference type="SAM" id="MobiDB-lite"/>
    </source>
</evidence>
<feature type="region of interest" description="Disordered" evidence="1">
    <location>
        <begin position="26"/>
        <end position="166"/>
    </location>
</feature>